<evidence type="ECO:0000256" key="3">
    <source>
        <dbReference type="ARBA" id="ARBA00023163"/>
    </source>
</evidence>
<dbReference type="Pfam" id="PF00392">
    <property type="entry name" value="GntR"/>
    <property type="match status" value="1"/>
</dbReference>
<dbReference type="Pfam" id="PF07729">
    <property type="entry name" value="FCD"/>
    <property type="match status" value="1"/>
</dbReference>
<sequence length="222" mass="24368">MTTWEPVRRRLLRDEAYDALLEAIVSGELPPGERLNDAELADRLGLSRAPVRQALARLAGERLVVSKPQSYTRVAPVDAREVADALTVVRTLHELAVREALPRMEAQHIARMTEANDRFVRALDAGDPMAAIAADDDLHAVPLQVCGNRALTETVQRYTPLLRRLERRRFSTEAARASVTRHQELIAACAAGQGDRAAALTRAIWSDLAALVEAASEAPEPE</sequence>
<dbReference type="EMBL" id="CP031264">
    <property type="protein sequence ID" value="AXI80417.1"/>
    <property type="molecule type" value="Genomic_DNA"/>
</dbReference>
<dbReference type="OrthoDB" id="8680240at2"/>
<dbReference type="CDD" id="cd07377">
    <property type="entry name" value="WHTH_GntR"/>
    <property type="match status" value="1"/>
</dbReference>
<accession>A0A345T362</accession>
<dbReference type="Gene3D" id="1.10.10.10">
    <property type="entry name" value="Winged helix-like DNA-binding domain superfamily/Winged helix DNA-binding domain"/>
    <property type="match status" value="1"/>
</dbReference>
<dbReference type="PANTHER" id="PTHR43537:SF52">
    <property type="entry name" value="FATTY ACID METABOLISM REGULATOR PROTEIN"/>
    <property type="match status" value="1"/>
</dbReference>
<dbReference type="Proteomes" id="UP000249340">
    <property type="component" value="Chromosome"/>
</dbReference>
<dbReference type="RefSeq" id="WP_111491679.1">
    <property type="nucleotide sequence ID" value="NZ_CP031264.1"/>
</dbReference>
<dbReference type="InterPro" id="IPR008920">
    <property type="entry name" value="TF_FadR/GntR_C"/>
</dbReference>
<dbReference type="PANTHER" id="PTHR43537">
    <property type="entry name" value="TRANSCRIPTIONAL REGULATOR, GNTR FAMILY"/>
    <property type="match status" value="1"/>
</dbReference>
<dbReference type="InterPro" id="IPR011711">
    <property type="entry name" value="GntR_C"/>
</dbReference>
<dbReference type="InterPro" id="IPR036388">
    <property type="entry name" value="WH-like_DNA-bd_sf"/>
</dbReference>
<evidence type="ECO:0000313" key="6">
    <source>
        <dbReference type="Proteomes" id="UP000249340"/>
    </source>
</evidence>
<dbReference type="InterPro" id="IPR000524">
    <property type="entry name" value="Tscrpt_reg_HTH_GntR"/>
</dbReference>
<dbReference type="PROSITE" id="PS50949">
    <property type="entry name" value="HTH_GNTR"/>
    <property type="match status" value="1"/>
</dbReference>
<dbReference type="SMART" id="SM00895">
    <property type="entry name" value="FCD"/>
    <property type="match status" value="1"/>
</dbReference>
<dbReference type="SUPFAM" id="SSF46785">
    <property type="entry name" value="Winged helix' DNA-binding domain"/>
    <property type="match status" value="1"/>
</dbReference>
<keyword evidence="6" id="KW-1185">Reference proteome</keyword>
<evidence type="ECO:0000259" key="4">
    <source>
        <dbReference type="PROSITE" id="PS50949"/>
    </source>
</evidence>
<dbReference type="GO" id="GO:0003677">
    <property type="term" value="F:DNA binding"/>
    <property type="evidence" value="ECO:0007669"/>
    <property type="project" value="UniProtKB-KW"/>
</dbReference>
<evidence type="ECO:0000256" key="1">
    <source>
        <dbReference type="ARBA" id="ARBA00023015"/>
    </source>
</evidence>
<evidence type="ECO:0000313" key="5">
    <source>
        <dbReference type="EMBL" id="AXI80417.1"/>
    </source>
</evidence>
<feature type="domain" description="HTH gntR-type" evidence="4">
    <location>
        <begin position="10"/>
        <end position="77"/>
    </location>
</feature>
<dbReference type="GO" id="GO:0003700">
    <property type="term" value="F:DNA-binding transcription factor activity"/>
    <property type="evidence" value="ECO:0007669"/>
    <property type="project" value="InterPro"/>
</dbReference>
<dbReference type="KEGG" id="stri:C7M71_026465"/>
<dbReference type="SUPFAM" id="SSF48008">
    <property type="entry name" value="GntR ligand-binding domain-like"/>
    <property type="match status" value="1"/>
</dbReference>
<reference evidence="6" key="1">
    <citation type="submission" date="2018-07" db="EMBL/GenBank/DDBJ databases">
        <title>Streptacidiphilus bronchialis DSM 106435 chromosome.</title>
        <authorList>
            <person name="Batra D."/>
            <person name="Gulvik C.A."/>
        </authorList>
    </citation>
    <scope>NUCLEOTIDE SEQUENCE [LARGE SCALE GENOMIC DNA]</scope>
    <source>
        <strain evidence="6">DSM 106435</strain>
    </source>
</reference>
<dbReference type="AlphaFoldDB" id="A0A345T362"/>
<keyword evidence="3" id="KW-0804">Transcription</keyword>
<protein>
    <submittedName>
        <fullName evidence="5">GntR family transcriptional regulator</fullName>
    </submittedName>
</protein>
<keyword evidence="2" id="KW-0238">DNA-binding</keyword>
<dbReference type="InterPro" id="IPR036390">
    <property type="entry name" value="WH_DNA-bd_sf"/>
</dbReference>
<dbReference type="SMART" id="SM00345">
    <property type="entry name" value="HTH_GNTR"/>
    <property type="match status" value="1"/>
</dbReference>
<name>A0A345T362_9ACTN</name>
<proteinExistence type="predicted"/>
<evidence type="ECO:0000256" key="2">
    <source>
        <dbReference type="ARBA" id="ARBA00023125"/>
    </source>
</evidence>
<keyword evidence="1" id="KW-0805">Transcription regulation</keyword>
<organism evidence="5 6">
    <name type="scientific">Peterkaempfera bronchialis</name>
    <dbReference type="NCBI Taxonomy" id="2126346"/>
    <lineage>
        <taxon>Bacteria</taxon>
        <taxon>Bacillati</taxon>
        <taxon>Actinomycetota</taxon>
        <taxon>Actinomycetes</taxon>
        <taxon>Kitasatosporales</taxon>
        <taxon>Streptomycetaceae</taxon>
        <taxon>Peterkaempfera</taxon>
    </lineage>
</organism>
<gene>
    <name evidence="5" type="ORF">C7M71_026465</name>
</gene>
<dbReference type="Gene3D" id="1.20.120.530">
    <property type="entry name" value="GntR ligand-binding domain-like"/>
    <property type="match status" value="1"/>
</dbReference>